<dbReference type="GO" id="GO:0015627">
    <property type="term" value="C:type II protein secretion system complex"/>
    <property type="evidence" value="ECO:0007669"/>
    <property type="project" value="InterPro"/>
</dbReference>
<proteinExistence type="predicted"/>
<dbReference type="Proteomes" id="UP000189674">
    <property type="component" value="Chromosome"/>
</dbReference>
<name>A0A1U9NLV5_9BACT</name>
<protein>
    <submittedName>
        <fullName evidence="4">PilD-dependent protein PddA</fullName>
    </submittedName>
</protein>
<dbReference type="EMBL" id="CP019791">
    <property type="protein sequence ID" value="AQT68932.1"/>
    <property type="molecule type" value="Genomic_DNA"/>
</dbReference>
<organism evidence="4 5">
    <name type="scientific">Anaerohalosphaera lusitana</name>
    <dbReference type="NCBI Taxonomy" id="1936003"/>
    <lineage>
        <taxon>Bacteria</taxon>
        <taxon>Pseudomonadati</taxon>
        <taxon>Planctomycetota</taxon>
        <taxon>Phycisphaerae</taxon>
        <taxon>Sedimentisphaerales</taxon>
        <taxon>Anaerohalosphaeraceae</taxon>
        <taxon>Anaerohalosphaera</taxon>
    </lineage>
</organism>
<dbReference type="STRING" id="1936003.STSP2_02109"/>
<dbReference type="PANTHER" id="PTHR30093">
    <property type="entry name" value="GENERAL SECRETION PATHWAY PROTEIN G"/>
    <property type="match status" value="1"/>
</dbReference>
<evidence type="ECO:0000256" key="2">
    <source>
        <dbReference type="SAM" id="MobiDB-lite"/>
    </source>
</evidence>
<dbReference type="AlphaFoldDB" id="A0A1U9NLV5"/>
<evidence type="ECO:0000313" key="5">
    <source>
        <dbReference type="Proteomes" id="UP000189674"/>
    </source>
</evidence>
<dbReference type="Pfam" id="PF07963">
    <property type="entry name" value="N_methyl"/>
    <property type="match status" value="1"/>
</dbReference>
<keyword evidence="3" id="KW-1133">Transmembrane helix</keyword>
<keyword evidence="5" id="KW-1185">Reference proteome</keyword>
<keyword evidence="1" id="KW-0488">Methylation</keyword>
<keyword evidence="3" id="KW-0812">Transmembrane</keyword>
<sequence>MQVVRKAFTLIELLVVIAIIALLLAIMMPALQTVKESARVVVCKTNLHQYGLAMELYTLDNDGYFPFVYNWLYSQPNLTKISQGQYLQSDGSYEPGPPCPPQCVWHNERAHPDGGLWPYLKNEDIHRCASFEGYAKQDGAGHHPGHEPAIPMNPQYSYSMNYWLGVESYKWNPNDTSMPPPAGAPGSPEANGRSLRASNVKRPGSVLAFAEENAWTIDGISNFGLDDNSLYILKSMPVNFLATFHKSGGDLETGKSNGVFLDGHAETMDFGDMIADDSLDRRDILEEVFELVWPLGK</sequence>
<dbReference type="GO" id="GO:0015628">
    <property type="term" value="P:protein secretion by the type II secretion system"/>
    <property type="evidence" value="ECO:0007669"/>
    <property type="project" value="InterPro"/>
</dbReference>
<evidence type="ECO:0000256" key="3">
    <source>
        <dbReference type="SAM" id="Phobius"/>
    </source>
</evidence>
<evidence type="ECO:0000256" key="1">
    <source>
        <dbReference type="ARBA" id="ARBA00022481"/>
    </source>
</evidence>
<feature type="region of interest" description="Disordered" evidence="2">
    <location>
        <begin position="174"/>
        <end position="197"/>
    </location>
</feature>
<dbReference type="PANTHER" id="PTHR30093:SF2">
    <property type="entry name" value="TYPE II SECRETION SYSTEM PROTEIN H"/>
    <property type="match status" value="1"/>
</dbReference>
<reference evidence="5" key="1">
    <citation type="submission" date="2017-02" db="EMBL/GenBank/DDBJ databases">
        <title>Comparative genomics and description of representatives of a novel lineage of planctomycetes thriving in anoxic sediments.</title>
        <authorList>
            <person name="Spring S."/>
            <person name="Bunk B."/>
            <person name="Sproer C."/>
        </authorList>
    </citation>
    <scope>NUCLEOTIDE SEQUENCE [LARGE SCALE GENOMIC DNA]</scope>
    <source>
        <strain evidence="5">ST-NAGAB-D1</strain>
    </source>
</reference>
<accession>A0A1U9NLV5</accession>
<evidence type="ECO:0000313" key="4">
    <source>
        <dbReference type="EMBL" id="AQT68932.1"/>
    </source>
</evidence>
<gene>
    <name evidence="4" type="primary">xcpT_9</name>
    <name evidence="4" type="ORF">STSP2_02109</name>
</gene>
<dbReference type="OrthoDB" id="255848at2"/>
<dbReference type="RefSeq" id="WP_146662330.1">
    <property type="nucleotide sequence ID" value="NZ_CP019791.1"/>
</dbReference>
<feature type="transmembrane region" description="Helical" evidence="3">
    <location>
        <begin position="7"/>
        <end position="31"/>
    </location>
</feature>
<dbReference type="InterPro" id="IPR012902">
    <property type="entry name" value="N_methyl_site"/>
</dbReference>
<dbReference type="InterPro" id="IPR000983">
    <property type="entry name" value="Bac_GSPG_pilin"/>
</dbReference>
<dbReference type="SUPFAM" id="SSF54523">
    <property type="entry name" value="Pili subunits"/>
    <property type="match status" value="1"/>
</dbReference>
<dbReference type="PRINTS" id="PR00813">
    <property type="entry name" value="BCTERIALGSPG"/>
</dbReference>
<keyword evidence="3" id="KW-0472">Membrane</keyword>
<dbReference type="Gene3D" id="3.30.700.10">
    <property type="entry name" value="Glycoprotein, Type 4 Pilin"/>
    <property type="match status" value="1"/>
</dbReference>
<dbReference type="KEGG" id="alus:STSP2_02109"/>
<dbReference type="InterPro" id="IPR045584">
    <property type="entry name" value="Pilin-like"/>
</dbReference>
<dbReference type="NCBIfam" id="TIGR02532">
    <property type="entry name" value="IV_pilin_GFxxxE"/>
    <property type="match status" value="1"/>
</dbReference>